<comment type="caution">
    <text evidence="2">The sequence shown here is derived from an EMBL/GenBank/DDBJ whole genome shotgun (WGS) entry which is preliminary data.</text>
</comment>
<reference evidence="2 3" key="1">
    <citation type="submission" date="2019-05" db="EMBL/GenBank/DDBJ databases">
        <title>Another draft genome of Portunus trituberculatus and its Hox gene families provides insights of decapod evolution.</title>
        <authorList>
            <person name="Jeong J.-H."/>
            <person name="Song I."/>
            <person name="Kim S."/>
            <person name="Choi T."/>
            <person name="Kim D."/>
            <person name="Ryu S."/>
            <person name="Kim W."/>
        </authorList>
    </citation>
    <scope>NUCLEOTIDE SEQUENCE [LARGE SCALE GENOMIC DNA]</scope>
    <source>
        <tissue evidence="2">Muscle</tissue>
    </source>
</reference>
<proteinExistence type="predicted"/>
<sequence length="118" mass="12715">MNPVNMRLQSTGFHCYQIHGPSAIIRPLSLLKVIFTTRIIGCRGAGLSECDTPLMGGGDTSRVARNRPLITALLNAPRLLSPRRISGQPQRESSERGSDLGGTVAPRILGDSVDVYCL</sequence>
<dbReference type="Proteomes" id="UP000324222">
    <property type="component" value="Unassembled WGS sequence"/>
</dbReference>
<feature type="region of interest" description="Disordered" evidence="1">
    <location>
        <begin position="81"/>
        <end position="105"/>
    </location>
</feature>
<name>A0A5B7FJM0_PORTR</name>
<accession>A0A5B7FJM0</accession>
<dbReference type="EMBL" id="VSRR010007936">
    <property type="protein sequence ID" value="MPC47820.1"/>
    <property type="molecule type" value="Genomic_DNA"/>
</dbReference>
<evidence type="ECO:0000313" key="3">
    <source>
        <dbReference type="Proteomes" id="UP000324222"/>
    </source>
</evidence>
<keyword evidence="3" id="KW-1185">Reference proteome</keyword>
<gene>
    <name evidence="2" type="ORF">E2C01_041578</name>
</gene>
<evidence type="ECO:0000256" key="1">
    <source>
        <dbReference type="SAM" id="MobiDB-lite"/>
    </source>
</evidence>
<organism evidence="2 3">
    <name type="scientific">Portunus trituberculatus</name>
    <name type="common">Swimming crab</name>
    <name type="synonym">Neptunus trituberculatus</name>
    <dbReference type="NCBI Taxonomy" id="210409"/>
    <lineage>
        <taxon>Eukaryota</taxon>
        <taxon>Metazoa</taxon>
        <taxon>Ecdysozoa</taxon>
        <taxon>Arthropoda</taxon>
        <taxon>Crustacea</taxon>
        <taxon>Multicrustacea</taxon>
        <taxon>Malacostraca</taxon>
        <taxon>Eumalacostraca</taxon>
        <taxon>Eucarida</taxon>
        <taxon>Decapoda</taxon>
        <taxon>Pleocyemata</taxon>
        <taxon>Brachyura</taxon>
        <taxon>Eubrachyura</taxon>
        <taxon>Portunoidea</taxon>
        <taxon>Portunidae</taxon>
        <taxon>Portuninae</taxon>
        <taxon>Portunus</taxon>
    </lineage>
</organism>
<protein>
    <submittedName>
        <fullName evidence="2">Uncharacterized protein</fullName>
    </submittedName>
</protein>
<dbReference type="AlphaFoldDB" id="A0A5B7FJM0"/>
<evidence type="ECO:0000313" key="2">
    <source>
        <dbReference type="EMBL" id="MPC47820.1"/>
    </source>
</evidence>